<organism evidence="1 2">
    <name type="scientific">Bifidobacterium bohemicum DSM 22767</name>
    <dbReference type="NCBI Taxonomy" id="1437606"/>
    <lineage>
        <taxon>Bacteria</taxon>
        <taxon>Bacillati</taxon>
        <taxon>Actinomycetota</taxon>
        <taxon>Actinomycetes</taxon>
        <taxon>Bifidobacteriales</taxon>
        <taxon>Bifidobacteriaceae</taxon>
        <taxon>Bifidobacterium</taxon>
    </lineage>
</organism>
<name>A0A086ZG93_9BIFI</name>
<dbReference type="AlphaFoldDB" id="A0A086ZG93"/>
<dbReference type="RefSeq" id="WP_033521282.1">
    <property type="nucleotide sequence ID" value="NZ_JDUS01000006.1"/>
</dbReference>
<evidence type="ECO:0000313" key="2">
    <source>
        <dbReference type="Proteomes" id="UP000029096"/>
    </source>
</evidence>
<reference evidence="1 2" key="1">
    <citation type="submission" date="2014-03" db="EMBL/GenBank/DDBJ databases">
        <title>Genomics of Bifidobacteria.</title>
        <authorList>
            <person name="Ventura M."/>
            <person name="Milani C."/>
            <person name="Lugli G.A."/>
        </authorList>
    </citation>
    <scope>NUCLEOTIDE SEQUENCE [LARGE SCALE GENOMIC DNA]</scope>
    <source>
        <strain evidence="1 2">DSM 22767</strain>
    </source>
</reference>
<dbReference type="eggNOG" id="ENOG5032AHC">
    <property type="taxonomic scope" value="Bacteria"/>
</dbReference>
<proteinExistence type="predicted"/>
<gene>
    <name evidence="1" type="ORF">BBOH_1045</name>
</gene>
<protein>
    <submittedName>
        <fullName evidence="1">Uncharacterized protein</fullName>
    </submittedName>
</protein>
<comment type="caution">
    <text evidence="1">The sequence shown here is derived from an EMBL/GenBank/DDBJ whole genome shotgun (WGS) entry which is preliminary data.</text>
</comment>
<sequence>MPLPTHIPAGARLMVRTLDGIDEVTGRQQYRDLIGHVRSWDRATLSITRDPAANGSRPAEEVDIPAERILLLKPIPERARRAGK</sequence>
<accession>A0A086ZG93</accession>
<evidence type="ECO:0000313" key="1">
    <source>
        <dbReference type="EMBL" id="KFI45543.1"/>
    </source>
</evidence>
<dbReference type="Pfam" id="PF20486">
    <property type="entry name" value="DUF6725"/>
    <property type="match status" value="1"/>
</dbReference>
<dbReference type="EMBL" id="JGYP01000002">
    <property type="protein sequence ID" value="KFI45543.1"/>
    <property type="molecule type" value="Genomic_DNA"/>
</dbReference>
<dbReference type="InterPro" id="IPR046571">
    <property type="entry name" value="DUF6725"/>
</dbReference>
<dbReference type="OrthoDB" id="3234801at2"/>
<keyword evidence="2" id="KW-1185">Reference proteome</keyword>
<dbReference type="Proteomes" id="UP000029096">
    <property type="component" value="Unassembled WGS sequence"/>
</dbReference>